<keyword evidence="4" id="KW-1185">Reference proteome</keyword>
<evidence type="ECO:0000259" key="2">
    <source>
        <dbReference type="SMART" id="SM00900"/>
    </source>
</evidence>
<gene>
    <name evidence="3" type="ORF">GCM10022215_32990</name>
</gene>
<sequence length="188" mass="18525">MRRIVLWSLSTLTVLVLLFGYHTSTSGRLDAAPAAVAAPVTGAAAPEPGASDETPSGGTADDEAAAGSADAGNDAGSDAGNDAGSDAGTAAGSGDAADGSYTGDVASTRWGPVQVAITVADGRITEVAVPQYPAGNPRDVEINNYALPVLVQETLDAQSASIDMVSGATVTSEGYLTSLQSALDQAGL</sequence>
<reference evidence="4" key="1">
    <citation type="journal article" date="2019" name="Int. J. Syst. Evol. Microbiol.">
        <title>The Global Catalogue of Microorganisms (GCM) 10K type strain sequencing project: providing services to taxonomists for standard genome sequencing and annotation.</title>
        <authorList>
            <consortium name="The Broad Institute Genomics Platform"/>
            <consortium name="The Broad Institute Genome Sequencing Center for Infectious Disease"/>
            <person name="Wu L."/>
            <person name="Ma J."/>
        </authorList>
    </citation>
    <scope>NUCLEOTIDE SEQUENCE [LARGE SCALE GENOMIC DNA]</scope>
    <source>
        <strain evidence="4">JCM 16703</strain>
    </source>
</reference>
<dbReference type="RefSeq" id="WP_344734565.1">
    <property type="nucleotide sequence ID" value="NZ_BAAAZH010000026.1"/>
</dbReference>
<accession>A0ABP7XSC3</accession>
<dbReference type="Proteomes" id="UP001501495">
    <property type="component" value="Unassembled WGS sequence"/>
</dbReference>
<dbReference type="Gene3D" id="3.90.1010.20">
    <property type="match status" value="1"/>
</dbReference>
<comment type="caution">
    <text evidence="3">The sequence shown here is derived from an EMBL/GenBank/DDBJ whole genome shotgun (WGS) entry which is preliminary data.</text>
</comment>
<organism evidence="3 4">
    <name type="scientific">Nocardioides fonticola</name>
    <dbReference type="NCBI Taxonomy" id="450363"/>
    <lineage>
        <taxon>Bacteria</taxon>
        <taxon>Bacillati</taxon>
        <taxon>Actinomycetota</taxon>
        <taxon>Actinomycetes</taxon>
        <taxon>Propionibacteriales</taxon>
        <taxon>Nocardioidaceae</taxon>
        <taxon>Nocardioides</taxon>
    </lineage>
</organism>
<dbReference type="EMBL" id="BAAAZH010000026">
    <property type="protein sequence ID" value="GAA4124948.1"/>
    <property type="molecule type" value="Genomic_DNA"/>
</dbReference>
<feature type="domain" description="FMN-binding" evidence="2">
    <location>
        <begin position="108"/>
        <end position="186"/>
    </location>
</feature>
<evidence type="ECO:0000313" key="4">
    <source>
        <dbReference type="Proteomes" id="UP001501495"/>
    </source>
</evidence>
<feature type="region of interest" description="Disordered" evidence="1">
    <location>
        <begin position="40"/>
        <end position="98"/>
    </location>
</feature>
<proteinExistence type="predicted"/>
<dbReference type="Pfam" id="PF04205">
    <property type="entry name" value="FMN_bind"/>
    <property type="match status" value="1"/>
</dbReference>
<dbReference type="SMART" id="SM00900">
    <property type="entry name" value="FMN_bind"/>
    <property type="match status" value="1"/>
</dbReference>
<evidence type="ECO:0000256" key="1">
    <source>
        <dbReference type="SAM" id="MobiDB-lite"/>
    </source>
</evidence>
<dbReference type="InterPro" id="IPR007329">
    <property type="entry name" value="FMN-bd"/>
</dbReference>
<name>A0ABP7XSC3_9ACTN</name>
<feature type="compositionally biased region" description="Low complexity" evidence="1">
    <location>
        <begin position="65"/>
        <end position="98"/>
    </location>
</feature>
<protein>
    <recommendedName>
        <fullName evidence="2">FMN-binding domain-containing protein</fullName>
    </recommendedName>
</protein>
<evidence type="ECO:0000313" key="3">
    <source>
        <dbReference type="EMBL" id="GAA4124948.1"/>
    </source>
</evidence>
<feature type="compositionally biased region" description="Low complexity" evidence="1">
    <location>
        <begin position="40"/>
        <end position="49"/>
    </location>
</feature>